<evidence type="ECO:0000256" key="12">
    <source>
        <dbReference type="ARBA" id="ARBA00023136"/>
    </source>
</evidence>
<keyword evidence="11" id="KW-0503">Monooxygenase</keyword>
<keyword evidence="5 13" id="KW-0349">Heme</keyword>
<evidence type="ECO:0000256" key="9">
    <source>
        <dbReference type="ARBA" id="ARBA00023002"/>
    </source>
</evidence>
<dbReference type="GO" id="GO:0004497">
    <property type="term" value="F:monooxygenase activity"/>
    <property type="evidence" value="ECO:0007669"/>
    <property type="project" value="UniProtKB-KW"/>
</dbReference>
<evidence type="ECO:0000256" key="10">
    <source>
        <dbReference type="ARBA" id="ARBA00023004"/>
    </source>
</evidence>
<evidence type="ECO:0000256" key="1">
    <source>
        <dbReference type="ARBA" id="ARBA00001971"/>
    </source>
</evidence>
<accession>A0A371CW93</accession>
<dbReference type="PRINTS" id="PR00463">
    <property type="entry name" value="EP450I"/>
</dbReference>
<evidence type="ECO:0000256" key="7">
    <source>
        <dbReference type="ARBA" id="ARBA00022723"/>
    </source>
</evidence>
<evidence type="ECO:0000313" key="16">
    <source>
        <dbReference type="Proteomes" id="UP000256964"/>
    </source>
</evidence>
<evidence type="ECO:0000256" key="4">
    <source>
        <dbReference type="ARBA" id="ARBA00010617"/>
    </source>
</evidence>
<evidence type="ECO:0000256" key="2">
    <source>
        <dbReference type="ARBA" id="ARBA00004167"/>
    </source>
</evidence>
<dbReference type="OrthoDB" id="2789670at2759"/>
<keyword evidence="6 14" id="KW-0812">Transmembrane</keyword>
<organism evidence="15 16">
    <name type="scientific">Lentinus brumalis</name>
    <dbReference type="NCBI Taxonomy" id="2498619"/>
    <lineage>
        <taxon>Eukaryota</taxon>
        <taxon>Fungi</taxon>
        <taxon>Dikarya</taxon>
        <taxon>Basidiomycota</taxon>
        <taxon>Agaricomycotina</taxon>
        <taxon>Agaricomycetes</taxon>
        <taxon>Polyporales</taxon>
        <taxon>Polyporaceae</taxon>
        <taxon>Lentinus</taxon>
    </lineage>
</organism>
<dbReference type="STRING" id="139420.A0A371CW93"/>
<dbReference type="GO" id="GO:0016705">
    <property type="term" value="F:oxidoreductase activity, acting on paired donors, with incorporation or reduction of molecular oxygen"/>
    <property type="evidence" value="ECO:0007669"/>
    <property type="project" value="InterPro"/>
</dbReference>
<dbReference type="GO" id="GO:0016020">
    <property type="term" value="C:membrane"/>
    <property type="evidence" value="ECO:0007669"/>
    <property type="project" value="UniProtKB-SubCell"/>
</dbReference>
<dbReference type="GO" id="GO:0005506">
    <property type="term" value="F:iron ion binding"/>
    <property type="evidence" value="ECO:0007669"/>
    <property type="project" value="InterPro"/>
</dbReference>
<evidence type="ECO:0000256" key="11">
    <source>
        <dbReference type="ARBA" id="ARBA00023033"/>
    </source>
</evidence>
<dbReference type="PANTHER" id="PTHR46300:SF7">
    <property type="entry name" value="P450, PUTATIVE (EUROFUNG)-RELATED"/>
    <property type="match status" value="1"/>
</dbReference>
<dbReference type="SUPFAM" id="SSF48264">
    <property type="entry name" value="Cytochrome P450"/>
    <property type="match status" value="1"/>
</dbReference>
<dbReference type="InterPro" id="IPR001128">
    <property type="entry name" value="Cyt_P450"/>
</dbReference>
<dbReference type="AlphaFoldDB" id="A0A371CW93"/>
<keyword evidence="9" id="KW-0560">Oxidoreductase</keyword>
<dbReference type="InterPro" id="IPR036396">
    <property type="entry name" value="Cyt_P450_sf"/>
</dbReference>
<feature type="binding site" description="axial binding residue" evidence="13">
    <location>
        <position position="430"/>
    </location>
    <ligand>
        <name>heme</name>
        <dbReference type="ChEBI" id="CHEBI:30413"/>
    </ligand>
    <ligandPart>
        <name>Fe</name>
        <dbReference type="ChEBI" id="CHEBI:18248"/>
    </ligandPart>
</feature>
<evidence type="ECO:0000256" key="13">
    <source>
        <dbReference type="PIRSR" id="PIRSR602401-1"/>
    </source>
</evidence>
<proteinExistence type="inferred from homology"/>
<comment type="pathway">
    <text evidence="3">Secondary metabolite biosynthesis.</text>
</comment>
<evidence type="ECO:0000256" key="6">
    <source>
        <dbReference type="ARBA" id="ARBA00022692"/>
    </source>
</evidence>
<name>A0A371CW93_9APHY</name>
<keyword evidence="12 14" id="KW-0472">Membrane</keyword>
<comment type="similarity">
    <text evidence="4">Belongs to the cytochrome P450 family.</text>
</comment>
<keyword evidence="10 13" id="KW-0408">Iron</keyword>
<dbReference type="GO" id="GO:0020037">
    <property type="term" value="F:heme binding"/>
    <property type="evidence" value="ECO:0007669"/>
    <property type="project" value="InterPro"/>
</dbReference>
<evidence type="ECO:0000256" key="14">
    <source>
        <dbReference type="SAM" id="Phobius"/>
    </source>
</evidence>
<dbReference type="EMBL" id="KZ857448">
    <property type="protein sequence ID" value="RDX44554.1"/>
    <property type="molecule type" value="Genomic_DNA"/>
</dbReference>
<dbReference type="Gene3D" id="1.10.630.10">
    <property type="entry name" value="Cytochrome P450"/>
    <property type="match status" value="1"/>
</dbReference>
<dbReference type="Proteomes" id="UP000256964">
    <property type="component" value="Unassembled WGS sequence"/>
</dbReference>
<protein>
    <submittedName>
        <fullName evidence="15">Cytochrome P450</fullName>
    </submittedName>
</protein>
<gene>
    <name evidence="15" type="ORF">OH76DRAFT_1474355</name>
</gene>
<sequence>MPSSFHGLDAWFVLQLAVGVVFLVACFLRGRRRRIPLPPGPKPLPILGNVFDLPRKVLASKYYKLHERYGDVVYLNVLGQSMVLLGSYETARELMDKRSSNYSNRPRSIMKTLIGGDWAFVFDQYDSLWRRRRKAFHNHFGPKPIAQYESVQEDAARRLLQDVLAKPESFADYFRFAFGSTILRVVYGITTSSLDDELIAVVEEAQVISNKAYTPGKYLVELLPFLRHISAWVPGAQFKRDAIEWNITMQATRNKPFDVAVEKICRGDATPSIVSSIVEGAFSKGGLSPEEESITRDATAMAYFGAVDTVQATSHTFLCAMALFPEVQKKAQSELDTIYVSALVYECLRWKPTAQLGLPHRSVADDEFNGYVIPGGSLILPNVWAMARDPKHYPDPDSFKPERFLTADGRPKEEVLHPRDYAFGFGRRTCPSNYFREATLFITFATILHALIIELQPDEKGLSKAPASKDVRMKENFLIHPIGLSYTFKAWSSSAEGLVSDG</sequence>
<feature type="transmembrane region" description="Helical" evidence="14">
    <location>
        <begin position="12"/>
        <end position="28"/>
    </location>
</feature>
<dbReference type="PANTHER" id="PTHR46300">
    <property type="entry name" value="P450, PUTATIVE (EUROFUNG)-RELATED-RELATED"/>
    <property type="match status" value="1"/>
</dbReference>
<evidence type="ECO:0000256" key="3">
    <source>
        <dbReference type="ARBA" id="ARBA00005179"/>
    </source>
</evidence>
<keyword evidence="16" id="KW-1185">Reference proteome</keyword>
<comment type="subcellular location">
    <subcellularLocation>
        <location evidence="2">Membrane</location>
        <topology evidence="2">Single-pass membrane protein</topology>
    </subcellularLocation>
</comment>
<comment type="cofactor">
    <cofactor evidence="1 13">
        <name>heme</name>
        <dbReference type="ChEBI" id="CHEBI:30413"/>
    </cofactor>
</comment>
<evidence type="ECO:0000313" key="15">
    <source>
        <dbReference type="EMBL" id="RDX44554.1"/>
    </source>
</evidence>
<keyword evidence="8 14" id="KW-1133">Transmembrane helix</keyword>
<dbReference type="CDD" id="cd11065">
    <property type="entry name" value="CYP64-like"/>
    <property type="match status" value="1"/>
</dbReference>
<keyword evidence="7 13" id="KW-0479">Metal-binding</keyword>
<evidence type="ECO:0000256" key="8">
    <source>
        <dbReference type="ARBA" id="ARBA00022989"/>
    </source>
</evidence>
<reference evidence="15 16" key="1">
    <citation type="journal article" date="2018" name="Biotechnol. Biofuels">
        <title>Integrative visual omics of the white-rot fungus Polyporus brumalis exposes the biotechnological potential of its oxidative enzymes for delignifying raw plant biomass.</title>
        <authorList>
            <person name="Miyauchi S."/>
            <person name="Rancon A."/>
            <person name="Drula E."/>
            <person name="Hage H."/>
            <person name="Chaduli D."/>
            <person name="Favel A."/>
            <person name="Grisel S."/>
            <person name="Henrissat B."/>
            <person name="Herpoel-Gimbert I."/>
            <person name="Ruiz-Duenas F.J."/>
            <person name="Chevret D."/>
            <person name="Hainaut M."/>
            <person name="Lin J."/>
            <person name="Wang M."/>
            <person name="Pangilinan J."/>
            <person name="Lipzen A."/>
            <person name="Lesage-Meessen L."/>
            <person name="Navarro D."/>
            <person name="Riley R."/>
            <person name="Grigoriev I.V."/>
            <person name="Zhou S."/>
            <person name="Raouche S."/>
            <person name="Rosso M.N."/>
        </authorList>
    </citation>
    <scope>NUCLEOTIDE SEQUENCE [LARGE SCALE GENOMIC DNA]</scope>
    <source>
        <strain evidence="15 16">BRFM 1820</strain>
    </source>
</reference>
<feature type="non-terminal residue" evidence="15">
    <location>
        <position position="1"/>
    </location>
</feature>
<dbReference type="InterPro" id="IPR050364">
    <property type="entry name" value="Cytochrome_P450_fung"/>
</dbReference>
<dbReference type="InterPro" id="IPR002401">
    <property type="entry name" value="Cyt_P450_E_grp-I"/>
</dbReference>
<dbReference type="Pfam" id="PF00067">
    <property type="entry name" value="p450"/>
    <property type="match status" value="1"/>
</dbReference>
<evidence type="ECO:0000256" key="5">
    <source>
        <dbReference type="ARBA" id="ARBA00022617"/>
    </source>
</evidence>